<organism evidence="1 2">
    <name type="scientific">Legionella rubrilucens</name>
    <dbReference type="NCBI Taxonomy" id="458"/>
    <lineage>
        <taxon>Bacteria</taxon>
        <taxon>Pseudomonadati</taxon>
        <taxon>Pseudomonadota</taxon>
        <taxon>Gammaproteobacteria</taxon>
        <taxon>Legionellales</taxon>
        <taxon>Legionellaceae</taxon>
        <taxon>Legionella</taxon>
    </lineage>
</organism>
<dbReference type="Proteomes" id="UP000054608">
    <property type="component" value="Unassembled WGS sequence"/>
</dbReference>
<dbReference type="EMBL" id="LNYT01000007">
    <property type="protein sequence ID" value="KTD49057.1"/>
    <property type="molecule type" value="Genomic_DNA"/>
</dbReference>
<evidence type="ECO:0000313" key="2">
    <source>
        <dbReference type="Proteomes" id="UP000054608"/>
    </source>
</evidence>
<dbReference type="AlphaFoldDB" id="A0A0W0XW74"/>
<accession>A0A0W0XW74</accession>
<protein>
    <submittedName>
        <fullName evidence="1">Uncharacterized protein</fullName>
    </submittedName>
</protein>
<dbReference type="RefSeq" id="WP_058531472.1">
    <property type="nucleotide sequence ID" value="NZ_CAAAIN010000006.1"/>
</dbReference>
<name>A0A0W0XW74_9GAMM</name>
<comment type="caution">
    <text evidence="1">The sequence shown here is derived from an EMBL/GenBank/DDBJ whole genome shotgun (WGS) entry which is preliminary data.</text>
</comment>
<dbReference type="PATRIC" id="fig|458.5.peg.1456"/>
<keyword evidence="2" id="KW-1185">Reference proteome</keyword>
<evidence type="ECO:0000313" key="1">
    <source>
        <dbReference type="EMBL" id="KTD49057.1"/>
    </source>
</evidence>
<dbReference type="OrthoDB" id="5651004at2"/>
<reference evidence="1 2" key="1">
    <citation type="submission" date="2015-11" db="EMBL/GenBank/DDBJ databases">
        <title>Genomic analysis of 38 Legionella species identifies large and diverse effector repertoires.</title>
        <authorList>
            <person name="Burstein D."/>
            <person name="Amaro F."/>
            <person name="Zusman T."/>
            <person name="Lifshitz Z."/>
            <person name="Cohen O."/>
            <person name="Gilbert J.A."/>
            <person name="Pupko T."/>
            <person name="Shuman H.A."/>
            <person name="Segal G."/>
        </authorList>
    </citation>
    <scope>NUCLEOTIDE SEQUENCE [LARGE SCALE GENOMIC DNA]</scope>
    <source>
        <strain evidence="1 2">WA-270A-C2</strain>
    </source>
</reference>
<sequence>MKISFIKNCLTNYDKNKGYLRVLKDESHISQLRVFYNELGGDKAEDRELNPQELLKLVTIALGKKNWNDSQSADVFTEIFKQFGGKEAYQYLVDKNGLTAENVALLEKNVAAYSRNSQEIGGLAILLDYSSQSVPPLSLSVLSDESLYFDLVSMYNKTGCLTRLKKDGLLSKNALLLIAKCKDVEVAEQLIRLMNAQNSFNDANLLSLAKNPDALEPIFQILTSLGQKDVFPPTFCDVTTLFSFNAVTATNFKHYLQGIEQQCLKSKTTAAPEIGKKLLAHAETLANQNPLVMEKALSVFKQQGWIITDYLDYLLAIKDANLYYTVLNMAKLSLEAVYLPRILDAVKAEATHYRTIVSGIVHLKEKNALTEEHLIFILSSCAHAHTLAAALTQWPHLKEKKIPVAPEELLKHPPFAEKIVGALHELSNTVVLTEQLSMQVISKPESAEAAKPIFQLLRSNDLCTEKMVGFLYQNNMMNHHLHKALVALDAASILTNTNIIKLSLNMAYLKTIASACATLSNANALVKELNAHKSCTRLNQDIFDALIAKPLDALKLAESSGGLLRRLNSSIKDEEACEFVKIRKEARSLALLQRSGLLFGPYIEPYTKGEKKPFTLEERQALEKKSIFHIASFLGNGRLLEKTVEDHVAKEAVEGIFNGKIG</sequence>
<gene>
    <name evidence="1" type="ORF">Lrub_1408</name>
</gene>
<proteinExistence type="predicted"/>